<evidence type="ECO:0000256" key="3">
    <source>
        <dbReference type="ARBA" id="ARBA00022617"/>
    </source>
</evidence>
<dbReference type="Pfam" id="PF00067">
    <property type="entry name" value="p450"/>
    <property type="match status" value="1"/>
</dbReference>
<dbReference type="PANTHER" id="PTHR24305">
    <property type="entry name" value="CYTOCHROME P450"/>
    <property type="match status" value="1"/>
</dbReference>
<dbReference type="KEGG" id="cdet:87942342"/>
<feature type="transmembrane region" description="Helical" evidence="6">
    <location>
        <begin position="220"/>
        <end position="244"/>
    </location>
</feature>
<dbReference type="Gene3D" id="1.10.630.10">
    <property type="entry name" value="Cytochrome P450"/>
    <property type="match status" value="1"/>
</dbReference>
<accession>A0AAX4IC29</accession>
<evidence type="ECO:0000256" key="5">
    <source>
        <dbReference type="ARBA" id="ARBA00023004"/>
    </source>
</evidence>
<dbReference type="EMBL" id="CP137307">
    <property type="protein sequence ID" value="WQF80825.1"/>
    <property type="molecule type" value="Genomic_DNA"/>
</dbReference>
<keyword evidence="6" id="KW-0812">Transmembrane</keyword>
<evidence type="ECO:0000256" key="6">
    <source>
        <dbReference type="SAM" id="Phobius"/>
    </source>
</evidence>
<keyword evidence="3" id="KW-0349">Heme</keyword>
<dbReference type="Proteomes" id="UP001322277">
    <property type="component" value="Chromosome 3"/>
</dbReference>
<name>A0AAX4IC29_9PEZI</name>
<dbReference type="InterPro" id="IPR050121">
    <property type="entry name" value="Cytochrome_P450_monoxygenase"/>
</dbReference>
<dbReference type="AlphaFoldDB" id="A0AAX4IC29"/>
<evidence type="ECO:0000313" key="7">
    <source>
        <dbReference type="EMBL" id="WQF80825.1"/>
    </source>
</evidence>
<keyword evidence="6" id="KW-1133">Transmembrane helix</keyword>
<evidence type="ECO:0000256" key="1">
    <source>
        <dbReference type="ARBA" id="ARBA00001971"/>
    </source>
</evidence>
<keyword evidence="5" id="KW-0408">Iron</keyword>
<keyword evidence="6" id="KW-0472">Membrane</keyword>
<proteinExistence type="inferred from homology"/>
<gene>
    <name evidence="7" type="ORF">CDEST_05839</name>
</gene>
<keyword evidence="4" id="KW-0479">Metal-binding</keyword>
<feature type="transmembrane region" description="Helical" evidence="6">
    <location>
        <begin position="12"/>
        <end position="30"/>
    </location>
</feature>
<dbReference type="InterPro" id="IPR036396">
    <property type="entry name" value="Cyt_P450_sf"/>
</dbReference>
<evidence type="ECO:0000256" key="4">
    <source>
        <dbReference type="ARBA" id="ARBA00022723"/>
    </source>
</evidence>
<dbReference type="GeneID" id="87942342"/>
<dbReference type="GO" id="GO:0016705">
    <property type="term" value="F:oxidoreductase activity, acting on paired donors, with incorporation or reduction of molecular oxygen"/>
    <property type="evidence" value="ECO:0007669"/>
    <property type="project" value="InterPro"/>
</dbReference>
<comment type="cofactor">
    <cofactor evidence="1">
        <name>heme</name>
        <dbReference type="ChEBI" id="CHEBI:30413"/>
    </cofactor>
</comment>
<evidence type="ECO:0000256" key="2">
    <source>
        <dbReference type="ARBA" id="ARBA00010617"/>
    </source>
</evidence>
<dbReference type="GO" id="GO:0020037">
    <property type="term" value="F:heme binding"/>
    <property type="evidence" value="ECO:0007669"/>
    <property type="project" value="InterPro"/>
</dbReference>
<sequence>MLLGFNLGLQPSLMALLPGIVALLIIRRIATMVYRLWFHPLSKFPGPSSLAISNLPFRYHSHIQGLFFKTVAQLHIQYGPIVRISPDSLSIDGQYAWESIYVHKSSGAPEWPKVPGHFFPGDHNVLINAPRETHRRQRRAIAPAFSTVALNDMEPDIVRHVHTLLRALASTGSGECVDIMRWFYLLTMDIVSDLIFSNSFNSLENSTQQKFIMGFFDSTQGLQIGSFLLAFPLLIPLLPLAYMADIGGLKTSRKYGLFIEAKAKARMALGAGRVP</sequence>
<organism evidence="7 8">
    <name type="scientific">Colletotrichum destructivum</name>
    <dbReference type="NCBI Taxonomy" id="34406"/>
    <lineage>
        <taxon>Eukaryota</taxon>
        <taxon>Fungi</taxon>
        <taxon>Dikarya</taxon>
        <taxon>Ascomycota</taxon>
        <taxon>Pezizomycotina</taxon>
        <taxon>Sordariomycetes</taxon>
        <taxon>Hypocreomycetidae</taxon>
        <taxon>Glomerellales</taxon>
        <taxon>Glomerellaceae</taxon>
        <taxon>Colletotrichum</taxon>
        <taxon>Colletotrichum destructivum species complex</taxon>
    </lineage>
</organism>
<keyword evidence="8" id="KW-1185">Reference proteome</keyword>
<dbReference type="SUPFAM" id="SSF48264">
    <property type="entry name" value="Cytochrome P450"/>
    <property type="match status" value="1"/>
</dbReference>
<reference evidence="8" key="1">
    <citation type="journal article" date="2023" name="bioRxiv">
        <title>Complete genome of the Medicago anthracnose fungus, Colletotrichum destructivum, reveals a mini-chromosome-like region within a core chromosome.</title>
        <authorList>
            <person name="Lapalu N."/>
            <person name="Simon A."/>
            <person name="Lu A."/>
            <person name="Plaumann P.-L."/>
            <person name="Amselem J."/>
            <person name="Pigne S."/>
            <person name="Auger A."/>
            <person name="Koch C."/>
            <person name="Dallery J.-F."/>
            <person name="O'Connell R.J."/>
        </authorList>
    </citation>
    <scope>NUCLEOTIDE SEQUENCE [LARGE SCALE GENOMIC DNA]</scope>
    <source>
        <strain evidence="8">CBS 520.97</strain>
    </source>
</reference>
<comment type="similarity">
    <text evidence="2">Belongs to the cytochrome P450 family.</text>
</comment>
<protein>
    <submittedName>
        <fullName evidence="7">Cytochrome P450</fullName>
    </submittedName>
</protein>
<dbReference type="RefSeq" id="XP_062778049.1">
    <property type="nucleotide sequence ID" value="XM_062921998.1"/>
</dbReference>
<evidence type="ECO:0000313" key="8">
    <source>
        <dbReference type="Proteomes" id="UP001322277"/>
    </source>
</evidence>
<dbReference type="GO" id="GO:0005506">
    <property type="term" value="F:iron ion binding"/>
    <property type="evidence" value="ECO:0007669"/>
    <property type="project" value="InterPro"/>
</dbReference>
<dbReference type="GO" id="GO:0004497">
    <property type="term" value="F:monooxygenase activity"/>
    <property type="evidence" value="ECO:0007669"/>
    <property type="project" value="InterPro"/>
</dbReference>
<dbReference type="InterPro" id="IPR001128">
    <property type="entry name" value="Cyt_P450"/>
</dbReference>
<dbReference type="PANTHER" id="PTHR24305:SF210">
    <property type="entry name" value="CYTOCHROME P450 MONOOXYGENASE ASQL-RELATED"/>
    <property type="match status" value="1"/>
</dbReference>